<gene>
    <name evidence="2" type="ORF">JRO89_XSUnG0138700</name>
</gene>
<evidence type="ECO:0000256" key="1">
    <source>
        <dbReference type="SAM" id="MobiDB-lite"/>
    </source>
</evidence>
<evidence type="ECO:0008006" key="4">
    <source>
        <dbReference type="Google" id="ProtNLM"/>
    </source>
</evidence>
<accession>A0ABQ8GY43</accession>
<sequence>MGLKMEEGGDVMAHLNDFNRCITNFIRVNVKYEDDDKALLLLRSLPDSFKHFRTTLLFGNDTLECDVKEEVNKNNGEKRVVTEIPITTKFSDIGSEDVQLEEIQQEEVLKEPSSMAQGRLRRISKSSQRYG</sequence>
<evidence type="ECO:0000313" key="3">
    <source>
        <dbReference type="Proteomes" id="UP000827721"/>
    </source>
</evidence>
<dbReference type="Pfam" id="PF14223">
    <property type="entry name" value="Retrotran_gag_2"/>
    <property type="match status" value="1"/>
</dbReference>
<organism evidence="2 3">
    <name type="scientific">Xanthoceras sorbifolium</name>
    <dbReference type="NCBI Taxonomy" id="99658"/>
    <lineage>
        <taxon>Eukaryota</taxon>
        <taxon>Viridiplantae</taxon>
        <taxon>Streptophyta</taxon>
        <taxon>Embryophyta</taxon>
        <taxon>Tracheophyta</taxon>
        <taxon>Spermatophyta</taxon>
        <taxon>Magnoliopsida</taxon>
        <taxon>eudicotyledons</taxon>
        <taxon>Gunneridae</taxon>
        <taxon>Pentapetalae</taxon>
        <taxon>rosids</taxon>
        <taxon>malvids</taxon>
        <taxon>Sapindales</taxon>
        <taxon>Sapindaceae</taxon>
        <taxon>Xanthoceroideae</taxon>
        <taxon>Xanthoceras</taxon>
    </lineage>
</organism>
<dbReference type="EMBL" id="JAFEMO010000356">
    <property type="protein sequence ID" value="KAH7519088.1"/>
    <property type="molecule type" value="Genomic_DNA"/>
</dbReference>
<protein>
    <recommendedName>
        <fullName evidence="4">Retrovirus-related Pol polyprotein from transposon TNT 1-94</fullName>
    </recommendedName>
</protein>
<proteinExistence type="predicted"/>
<name>A0ABQ8GY43_9ROSI</name>
<feature type="region of interest" description="Disordered" evidence="1">
    <location>
        <begin position="105"/>
        <end position="131"/>
    </location>
</feature>
<comment type="caution">
    <text evidence="2">The sequence shown here is derived from an EMBL/GenBank/DDBJ whole genome shotgun (WGS) entry which is preliminary data.</text>
</comment>
<dbReference type="Proteomes" id="UP000827721">
    <property type="component" value="Unassembled WGS sequence"/>
</dbReference>
<keyword evidence="3" id="KW-1185">Reference proteome</keyword>
<evidence type="ECO:0000313" key="2">
    <source>
        <dbReference type="EMBL" id="KAH7519088.1"/>
    </source>
</evidence>
<reference evidence="2 3" key="1">
    <citation type="submission" date="2021-02" db="EMBL/GenBank/DDBJ databases">
        <title>Plant Genome Project.</title>
        <authorList>
            <person name="Zhang R.-G."/>
        </authorList>
    </citation>
    <scope>NUCLEOTIDE SEQUENCE [LARGE SCALE GENOMIC DNA]</scope>
    <source>
        <tissue evidence="2">Leaves</tissue>
    </source>
</reference>